<dbReference type="PANTHER" id="PTHR42643:SF24">
    <property type="entry name" value="IONOTROPIC RECEPTOR 60A"/>
    <property type="match status" value="1"/>
</dbReference>
<evidence type="ECO:0000256" key="2">
    <source>
        <dbReference type="ARBA" id="ARBA00022448"/>
    </source>
</evidence>
<evidence type="ECO:0000256" key="12">
    <source>
        <dbReference type="SAM" id="Phobius"/>
    </source>
</evidence>
<feature type="transmembrane region" description="Helical" evidence="12">
    <location>
        <begin position="617"/>
        <end position="639"/>
    </location>
</feature>
<keyword evidence="5 12" id="KW-1133">Transmembrane helix</keyword>
<keyword evidence="3" id="KW-1003">Cell membrane</keyword>
<protein>
    <recommendedName>
        <fullName evidence="13">Ionotropic glutamate receptor C-terminal domain-containing protein</fullName>
    </recommendedName>
</protein>
<keyword evidence="10" id="KW-1071">Ligand-gated ion channel</keyword>
<dbReference type="InterPro" id="IPR019594">
    <property type="entry name" value="Glu/Gly-bd"/>
</dbReference>
<evidence type="ECO:0000256" key="1">
    <source>
        <dbReference type="ARBA" id="ARBA00004651"/>
    </source>
</evidence>
<comment type="subcellular location">
    <subcellularLocation>
        <location evidence="1">Cell membrane</location>
        <topology evidence="1">Multi-pass membrane protein</topology>
    </subcellularLocation>
</comment>
<dbReference type="Gene3D" id="3.40.50.2300">
    <property type="match status" value="1"/>
</dbReference>
<evidence type="ECO:0000256" key="3">
    <source>
        <dbReference type="ARBA" id="ARBA00022475"/>
    </source>
</evidence>
<evidence type="ECO:0000256" key="6">
    <source>
        <dbReference type="ARBA" id="ARBA00023065"/>
    </source>
</evidence>
<proteinExistence type="predicted"/>
<dbReference type="OrthoDB" id="9997229at2759"/>
<dbReference type="InterPro" id="IPR001320">
    <property type="entry name" value="Iontro_rcpt_C"/>
</dbReference>
<dbReference type="SUPFAM" id="SSF53850">
    <property type="entry name" value="Periplasmic binding protein-like II"/>
    <property type="match status" value="1"/>
</dbReference>
<evidence type="ECO:0000313" key="15">
    <source>
        <dbReference type="Proteomes" id="UP000596742"/>
    </source>
</evidence>
<evidence type="ECO:0000256" key="9">
    <source>
        <dbReference type="ARBA" id="ARBA00023180"/>
    </source>
</evidence>
<accession>A0A8B6GF04</accession>
<evidence type="ECO:0000256" key="5">
    <source>
        <dbReference type="ARBA" id="ARBA00022989"/>
    </source>
</evidence>
<dbReference type="Proteomes" id="UP000596742">
    <property type="component" value="Unassembled WGS sequence"/>
</dbReference>
<dbReference type="Pfam" id="PF10613">
    <property type="entry name" value="Lig_chan-Glu_bd"/>
    <property type="match status" value="1"/>
</dbReference>
<keyword evidence="9" id="KW-0325">Glycoprotein</keyword>
<keyword evidence="6" id="KW-0406">Ion transport</keyword>
<feature type="domain" description="Ionotropic glutamate receptor C-terminal" evidence="13">
    <location>
        <begin position="279"/>
        <end position="595"/>
    </location>
</feature>
<evidence type="ECO:0000256" key="10">
    <source>
        <dbReference type="ARBA" id="ARBA00023286"/>
    </source>
</evidence>
<dbReference type="GO" id="GO:0005886">
    <property type="term" value="C:plasma membrane"/>
    <property type="evidence" value="ECO:0007669"/>
    <property type="project" value="UniProtKB-SubCell"/>
</dbReference>
<dbReference type="EMBL" id="UYJE01008325">
    <property type="protein sequence ID" value="VDI62980.1"/>
    <property type="molecule type" value="Genomic_DNA"/>
</dbReference>
<keyword evidence="15" id="KW-1185">Reference proteome</keyword>
<keyword evidence="8" id="KW-0675">Receptor</keyword>
<evidence type="ECO:0000256" key="8">
    <source>
        <dbReference type="ARBA" id="ARBA00023170"/>
    </source>
</evidence>
<reference evidence="14" key="1">
    <citation type="submission" date="2018-11" db="EMBL/GenBank/DDBJ databases">
        <authorList>
            <person name="Alioto T."/>
            <person name="Alioto T."/>
        </authorList>
    </citation>
    <scope>NUCLEOTIDE SEQUENCE</scope>
</reference>
<evidence type="ECO:0000313" key="14">
    <source>
        <dbReference type="EMBL" id="VDI62980.1"/>
    </source>
</evidence>
<dbReference type="AlphaFoldDB" id="A0A8B6GF04"/>
<keyword evidence="4 12" id="KW-0812">Transmembrane</keyword>
<evidence type="ECO:0000256" key="7">
    <source>
        <dbReference type="ARBA" id="ARBA00023136"/>
    </source>
</evidence>
<dbReference type="GO" id="GO:0015276">
    <property type="term" value="F:ligand-gated monoatomic ion channel activity"/>
    <property type="evidence" value="ECO:0007669"/>
    <property type="project" value="InterPro"/>
</dbReference>
<dbReference type="InterPro" id="IPR052192">
    <property type="entry name" value="Insect_Ionotropic_Sensory_Rcpt"/>
</dbReference>
<dbReference type="Gene3D" id="3.40.190.10">
    <property type="entry name" value="Periplasmic binding protein-like II"/>
    <property type="match status" value="2"/>
</dbReference>
<name>A0A8B6GF04_MYTGA</name>
<dbReference type="PANTHER" id="PTHR42643">
    <property type="entry name" value="IONOTROPIC RECEPTOR 20A-RELATED"/>
    <property type="match status" value="1"/>
</dbReference>
<keyword evidence="11" id="KW-0407">Ion channel</keyword>
<dbReference type="GO" id="GO:0050906">
    <property type="term" value="P:detection of stimulus involved in sensory perception"/>
    <property type="evidence" value="ECO:0007669"/>
    <property type="project" value="UniProtKB-ARBA"/>
</dbReference>
<keyword evidence="2" id="KW-0813">Transport</keyword>
<evidence type="ECO:0000256" key="4">
    <source>
        <dbReference type="ARBA" id="ARBA00022692"/>
    </source>
</evidence>
<feature type="transmembrane region" description="Helical" evidence="12">
    <location>
        <begin position="428"/>
        <end position="452"/>
    </location>
</feature>
<evidence type="ECO:0000259" key="13">
    <source>
        <dbReference type="SMART" id="SM00079"/>
    </source>
</evidence>
<dbReference type="SMART" id="SM00079">
    <property type="entry name" value="PBPe"/>
    <property type="match status" value="1"/>
</dbReference>
<gene>
    <name evidence="14" type="ORF">MGAL_10B032916</name>
</gene>
<sequence>MPSKQSQYSAVGGVTHSNVYDNNYAEIMMLILQKLKWSNAILIYDDNTEFIVSGKDRHQMDGIFLSTYKISSENSSEDIYKFLKDIYNTMESQLSVVVVGDTKMMERLMTEVNTFDDKRVRETSMTYHSRWFLFHVDNTPLTDVSFLSNLNNVAVVNLPLNRMTLDMPTYLTLQFIIENLSTNDEVIEALYHADELDQSCLNGTLSTTVQNEIRNISHQARKAYAEIVRFPIMTLKFRKSGRQWSNVGQVSLNGSIGLHSDIFPNVRYGFNGKLFIVSTIEAVAVSLSIELLLEKYFPVGTQSTACRYQIVTSPDGEWGRFVNKSWTGMIGQLERREVDLTVTPLSIQEERERVMDFTMGFFVDTLLIIMKKPDPNKTKWLRLIKPLRWEVMLLTGFLIPIISAFLFLAEKFNPYYKHDLKIAALPEFLWYCFGCVFMQATYCGNLIAYLTVPIEKLPFNSPAAMLEQNEYEWGTMGGTYFQMFFEHSDNPTNQAVWQGIVTFNQTDKRVLSNSEKDHMQKVKEGQYAYIAEKSYLEAVVSEDCDLGMTKEEILTLQYGVGLSNNSPYTKIFSDSILYILESGLIQIWKQKHWPKQNFCAGSLLTEAKPIMWIDIQIAFYFLGGGVFLGVIVLFGEQIIRKYKDLKTRLRGGIIPKSDFQAENGVSTNP</sequence>
<comment type="caution">
    <text evidence="14">The sequence shown here is derived from an EMBL/GenBank/DDBJ whole genome shotgun (WGS) entry which is preliminary data.</text>
</comment>
<organism evidence="14 15">
    <name type="scientific">Mytilus galloprovincialis</name>
    <name type="common">Mediterranean mussel</name>
    <dbReference type="NCBI Taxonomy" id="29158"/>
    <lineage>
        <taxon>Eukaryota</taxon>
        <taxon>Metazoa</taxon>
        <taxon>Spiralia</taxon>
        <taxon>Lophotrochozoa</taxon>
        <taxon>Mollusca</taxon>
        <taxon>Bivalvia</taxon>
        <taxon>Autobranchia</taxon>
        <taxon>Pteriomorphia</taxon>
        <taxon>Mytilida</taxon>
        <taxon>Mytiloidea</taxon>
        <taxon>Mytilidae</taxon>
        <taxon>Mytilinae</taxon>
        <taxon>Mytilus</taxon>
    </lineage>
</organism>
<evidence type="ECO:0000256" key="11">
    <source>
        <dbReference type="ARBA" id="ARBA00023303"/>
    </source>
</evidence>
<feature type="transmembrane region" description="Helical" evidence="12">
    <location>
        <begin position="391"/>
        <end position="408"/>
    </location>
</feature>
<keyword evidence="7 12" id="KW-0472">Membrane</keyword>